<evidence type="ECO:0000256" key="1">
    <source>
        <dbReference type="ARBA" id="ARBA00022491"/>
    </source>
</evidence>
<dbReference type="GO" id="GO:0003700">
    <property type="term" value="F:DNA-binding transcription factor activity"/>
    <property type="evidence" value="ECO:0007669"/>
    <property type="project" value="InterPro"/>
</dbReference>
<feature type="domain" description="HTH deoR-type" evidence="5">
    <location>
        <begin position="5"/>
        <end position="60"/>
    </location>
</feature>
<dbReference type="EMBL" id="SDWJ01000001">
    <property type="protein sequence ID" value="MVZ97475.1"/>
    <property type="molecule type" value="Genomic_DNA"/>
</dbReference>
<keyword evidence="2" id="KW-0805">Transcription regulation</keyword>
<dbReference type="InterPro" id="IPR018356">
    <property type="entry name" value="Tscrpt_reg_HTH_DeoR_CS"/>
</dbReference>
<dbReference type="InterPro" id="IPR001034">
    <property type="entry name" value="DeoR_HTH"/>
</dbReference>
<dbReference type="SMART" id="SM01134">
    <property type="entry name" value="DeoRC"/>
    <property type="match status" value="1"/>
</dbReference>
<evidence type="ECO:0000256" key="4">
    <source>
        <dbReference type="ARBA" id="ARBA00023163"/>
    </source>
</evidence>
<dbReference type="Pfam" id="PF08220">
    <property type="entry name" value="HTH_DeoR"/>
    <property type="match status" value="1"/>
</dbReference>
<dbReference type="InterPro" id="IPR036388">
    <property type="entry name" value="WH-like_DNA-bd_sf"/>
</dbReference>
<dbReference type="InterPro" id="IPR014036">
    <property type="entry name" value="DeoR-like_C"/>
</dbReference>
<keyword evidence="4" id="KW-0804">Transcription</keyword>
<dbReference type="PANTHER" id="PTHR30363">
    <property type="entry name" value="HTH-TYPE TRANSCRIPTIONAL REGULATOR SRLR-RELATED"/>
    <property type="match status" value="1"/>
</dbReference>
<keyword evidence="1" id="KW-0678">Repressor</keyword>
<comment type="caution">
    <text evidence="6">The sequence shown here is derived from an EMBL/GenBank/DDBJ whole genome shotgun (WGS) entry which is preliminary data.</text>
</comment>
<dbReference type="AlphaFoldDB" id="A0A6I4M5H0"/>
<dbReference type="PROSITE" id="PS51000">
    <property type="entry name" value="HTH_DEOR_2"/>
    <property type="match status" value="1"/>
</dbReference>
<dbReference type="Gene3D" id="3.40.50.1360">
    <property type="match status" value="1"/>
</dbReference>
<dbReference type="InterPro" id="IPR050313">
    <property type="entry name" value="Carb_Metab_HTH_regulators"/>
</dbReference>
<dbReference type="SUPFAM" id="SSF100950">
    <property type="entry name" value="NagB/RpiA/CoA transferase-like"/>
    <property type="match status" value="1"/>
</dbReference>
<accession>A0A6I4M5H0</accession>
<evidence type="ECO:0000313" key="7">
    <source>
        <dbReference type="Proteomes" id="UP000471147"/>
    </source>
</evidence>
<gene>
    <name evidence="6" type="ORF">EUU23_07125</name>
</gene>
<dbReference type="RefSeq" id="WP_160353343.1">
    <property type="nucleotide sequence ID" value="NZ_SDWJ01000001.1"/>
</dbReference>
<proteinExistence type="predicted"/>
<dbReference type="OrthoDB" id="9814815at2"/>
<dbReference type="GO" id="GO:0003677">
    <property type="term" value="F:DNA binding"/>
    <property type="evidence" value="ECO:0007669"/>
    <property type="project" value="UniProtKB-KW"/>
</dbReference>
<dbReference type="Proteomes" id="UP000471147">
    <property type="component" value="Unassembled WGS sequence"/>
</dbReference>
<evidence type="ECO:0000256" key="3">
    <source>
        <dbReference type="ARBA" id="ARBA00023125"/>
    </source>
</evidence>
<dbReference type="SMART" id="SM00420">
    <property type="entry name" value="HTH_DEOR"/>
    <property type="match status" value="1"/>
</dbReference>
<keyword evidence="3" id="KW-0238">DNA-binding</keyword>
<evidence type="ECO:0000313" key="6">
    <source>
        <dbReference type="EMBL" id="MVZ97475.1"/>
    </source>
</evidence>
<keyword evidence="7" id="KW-1185">Reference proteome</keyword>
<protein>
    <submittedName>
        <fullName evidence="6">DeoR family transcriptional regulator</fullName>
    </submittedName>
</protein>
<dbReference type="Pfam" id="PF00455">
    <property type="entry name" value="DeoRC"/>
    <property type="match status" value="1"/>
</dbReference>
<dbReference type="PROSITE" id="PS00894">
    <property type="entry name" value="HTH_DEOR_1"/>
    <property type="match status" value="1"/>
</dbReference>
<name>A0A6I4M5H0_9SPHN</name>
<evidence type="ECO:0000259" key="5">
    <source>
        <dbReference type="PROSITE" id="PS51000"/>
    </source>
</evidence>
<dbReference type="Gene3D" id="1.10.10.10">
    <property type="entry name" value="Winged helix-like DNA-binding domain superfamily/Winged helix DNA-binding domain"/>
    <property type="match status" value="1"/>
</dbReference>
<sequence length="258" mass="28433">MGDEISKRQSAILALVKSQGFAATEQLVDQFNVTPQTIRRDINILCKHGLMQRFHGGAGQATSVENEAYHHRLQTFVDAKRHIAAQVAKHIPNGSSLFLNIGTTTEMVAKALINHRNLKVVTNNLHVATILSGNDDFEVMIAGGQLRKRDGGIIGPATTEFIEKFRLDFGIIGVSGIDTDGALLDFDYQETRNAEAIITNSLETILVADHSKFGRRAMSRFGHLSQIDWLFTDEELPDKFQSLTSDAGVGVKICRSEE</sequence>
<organism evidence="6 7">
    <name type="scientific">Sphingorhabdus profundilacus</name>
    <dbReference type="NCBI Taxonomy" id="2509718"/>
    <lineage>
        <taxon>Bacteria</taxon>
        <taxon>Pseudomonadati</taxon>
        <taxon>Pseudomonadota</taxon>
        <taxon>Alphaproteobacteria</taxon>
        <taxon>Sphingomonadales</taxon>
        <taxon>Sphingomonadaceae</taxon>
        <taxon>Sphingorhabdus</taxon>
    </lineage>
</organism>
<dbReference type="SUPFAM" id="SSF46785">
    <property type="entry name" value="Winged helix' DNA-binding domain"/>
    <property type="match status" value="1"/>
</dbReference>
<reference evidence="6 7" key="1">
    <citation type="submission" date="2019-01" db="EMBL/GenBank/DDBJ databases">
        <title>Sphingorhabdus lacus sp.nov., isolated from an oligotrophic freshwater lake.</title>
        <authorList>
            <person name="Park M."/>
        </authorList>
    </citation>
    <scope>NUCLEOTIDE SEQUENCE [LARGE SCALE GENOMIC DNA]</scope>
    <source>
        <strain evidence="6 7">IMCC26285</strain>
    </source>
</reference>
<evidence type="ECO:0000256" key="2">
    <source>
        <dbReference type="ARBA" id="ARBA00023015"/>
    </source>
</evidence>
<dbReference type="PRINTS" id="PR00037">
    <property type="entry name" value="HTHLACR"/>
</dbReference>
<dbReference type="PANTHER" id="PTHR30363:SF4">
    <property type="entry name" value="GLYCEROL-3-PHOSPHATE REGULON REPRESSOR"/>
    <property type="match status" value="1"/>
</dbReference>
<dbReference type="InterPro" id="IPR037171">
    <property type="entry name" value="NagB/RpiA_transferase-like"/>
</dbReference>
<dbReference type="InterPro" id="IPR036390">
    <property type="entry name" value="WH_DNA-bd_sf"/>
</dbReference>